<feature type="transmembrane region" description="Helical" evidence="1">
    <location>
        <begin position="73"/>
        <end position="93"/>
    </location>
</feature>
<dbReference type="AlphaFoldDB" id="A0A0P7LS42"/>
<gene>
    <name evidence="2" type="ORF">RZ78_06570</name>
</gene>
<comment type="caution">
    <text evidence="2">The sequence shown here is derived from an EMBL/GenBank/DDBJ whole genome shotgun (WGS) entry which is preliminary data.</text>
</comment>
<evidence type="ECO:0000313" key="3">
    <source>
        <dbReference type="Proteomes" id="UP000050269"/>
    </source>
</evidence>
<organism evidence="2 3">
    <name type="scientific">Apilactobacillus kunkeei</name>
    <dbReference type="NCBI Taxonomy" id="148814"/>
    <lineage>
        <taxon>Bacteria</taxon>
        <taxon>Bacillati</taxon>
        <taxon>Bacillota</taxon>
        <taxon>Bacilli</taxon>
        <taxon>Lactobacillales</taxon>
        <taxon>Lactobacillaceae</taxon>
        <taxon>Apilactobacillus</taxon>
    </lineage>
</organism>
<feature type="transmembrane region" description="Helical" evidence="1">
    <location>
        <begin position="99"/>
        <end position="121"/>
    </location>
</feature>
<sequence length="125" mass="14220">MKKNNKSINYPEIIIFALILLGLVLLYLKVFPDSMKNAIITVTGLCMVTSPLRSKKLVDNDERNNYIDLKSKAFAYNLSNVIFGALIIIFSFIHAPFIILLFTLIGFLILQASELLAFSYYHKNN</sequence>
<accession>A0A0P7LS42</accession>
<evidence type="ECO:0000256" key="1">
    <source>
        <dbReference type="SAM" id="Phobius"/>
    </source>
</evidence>
<proteinExistence type="predicted"/>
<protein>
    <recommendedName>
        <fullName evidence="4">Integral membrane protein</fullName>
    </recommendedName>
</protein>
<keyword evidence="1" id="KW-0812">Transmembrane</keyword>
<keyword evidence="1" id="KW-0472">Membrane</keyword>
<keyword evidence="1" id="KW-1133">Transmembrane helix</keyword>
<reference evidence="2 3" key="1">
    <citation type="journal article" date="2015" name="Genome Biol. Evol.">
        <title>Functionally Structured Genomes in Lactobacillus kunkeei Colonizing the Honey Crop and Food Products of Honeybees and Stingless Bees.</title>
        <authorList>
            <person name="Tamarit D."/>
            <person name="Ellegaard K.M."/>
            <person name="Wikander J."/>
            <person name="Olofsson T."/>
            <person name="Vasquez A."/>
            <person name="Andersson S.G."/>
        </authorList>
    </citation>
    <scope>NUCLEOTIDE SEQUENCE [LARGE SCALE GENOMIC DNA]</scope>
    <source>
        <strain evidence="2 3">LMbo</strain>
    </source>
</reference>
<feature type="transmembrane region" description="Helical" evidence="1">
    <location>
        <begin position="12"/>
        <end position="28"/>
    </location>
</feature>
<dbReference type="PATRIC" id="fig|148814.13.peg.1027"/>
<evidence type="ECO:0000313" key="2">
    <source>
        <dbReference type="EMBL" id="KPN81621.1"/>
    </source>
</evidence>
<evidence type="ECO:0008006" key="4">
    <source>
        <dbReference type="Google" id="ProtNLM"/>
    </source>
</evidence>
<name>A0A0P7LS42_9LACO</name>
<dbReference type="Proteomes" id="UP000050269">
    <property type="component" value="Unassembled WGS sequence"/>
</dbReference>
<dbReference type="EMBL" id="JXDF01000018">
    <property type="protein sequence ID" value="KPN81621.1"/>
    <property type="molecule type" value="Genomic_DNA"/>
</dbReference>